<proteinExistence type="predicted"/>
<dbReference type="AlphaFoldDB" id="A0AAV1SEF3"/>
<sequence>MTQVKASTIDQLGLDHGLHEQRLSRDKSKLKMTILYHIERNLFAVKEGLPDGAHVILKRINPYLHIKHYFTPSDELSAPIENVCSCACNDPISSMNESFNTKDIVA</sequence>
<reference evidence="1 2" key="1">
    <citation type="submission" date="2024-01" db="EMBL/GenBank/DDBJ databases">
        <authorList>
            <person name="Waweru B."/>
        </authorList>
    </citation>
    <scope>NUCLEOTIDE SEQUENCE [LARGE SCALE GENOMIC DNA]</scope>
</reference>
<evidence type="ECO:0000313" key="1">
    <source>
        <dbReference type="EMBL" id="CAK7349660.1"/>
    </source>
</evidence>
<evidence type="ECO:0000313" key="2">
    <source>
        <dbReference type="Proteomes" id="UP001314170"/>
    </source>
</evidence>
<comment type="caution">
    <text evidence="1">The sequence shown here is derived from an EMBL/GenBank/DDBJ whole genome shotgun (WGS) entry which is preliminary data.</text>
</comment>
<keyword evidence="2" id="KW-1185">Reference proteome</keyword>
<gene>
    <name evidence="1" type="ORF">DCAF_LOCUS22380</name>
</gene>
<dbReference type="EMBL" id="CAWUPB010001176">
    <property type="protein sequence ID" value="CAK7349660.1"/>
    <property type="molecule type" value="Genomic_DNA"/>
</dbReference>
<name>A0AAV1SEF3_9ROSI</name>
<accession>A0AAV1SEF3</accession>
<organism evidence="1 2">
    <name type="scientific">Dovyalis caffra</name>
    <dbReference type="NCBI Taxonomy" id="77055"/>
    <lineage>
        <taxon>Eukaryota</taxon>
        <taxon>Viridiplantae</taxon>
        <taxon>Streptophyta</taxon>
        <taxon>Embryophyta</taxon>
        <taxon>Tracheophyta</taxon>
        <taxon>Spermatophyta</taxon>
        <taxon>Magnoliopsida</taxon>
        <taxon>eudicotyledons</taxon>
        <taxon>Gunneridae</taxon>
        <taxon>Pentapetalae</taxon>
        <taxon>rosids</taxon>
        <taxon>fabids</taxon>
        <taxon>Malpighiales</taxon>
        <taxon>Salicaceae</taxon>
        <taxon>Flacourtieae</taxon>
        <taxon>Dovyalis</taxon>
    </lineage>
</organism>
<dbReference type="Proteomes" id="UP001314170">
    <property type="component" value="Unassembled WGS sequence"/>
</dbReference>
<protein>
    <submittedName>
        <fullName evidence="1">Uncharacterized protein</fullName>
    </submittedName>
</protein>